<sequence length="456" mass="50197">MDYTNLINNTTGKTSKVGIIGATRGYGYTLLAQIPKVKHMDLRVICSRHPEECLEVLKEIGYDEDQIIFCEGKPEIEQAPKEAILIVSDYRLVMECGITALVECTGNTAVSSDAALAALRAGVNVYMVSKETDSVCGPLLNQVAAEHGAVYALVNGDQPRNLLDLYSWAMLLGLEVVAAGKSSEYDFVWDRETGEFTCTDGSGVVEKIPQMQDCWYYNGVETLDQRRSILEKYTGVISADLCEMNLVSNITGLVPSSPFLSYPVAKTSELANIFIPEEDGGILKKTGVVDVFYNLRGKDEASFCGGEFIIVKCENEKMWEILKSKGHVMSKNDKYACIYYPYHYMGLETPISILLGDLMGIGTHPECRQVSVLAGVAERDLPKGTQLMVQGHHHAIDGLIPELLERTSGQDLAPFYLLNGTTLLRDVKKGDPITLEDVDLAGLETYKLYAQGLDIK</sequence>
<accession>A0A0J9C2V6</accession>
<organism evidence="2 3">
    <name type="scientific">[Clostridium] citroniae WAL-19142</name>
    <dbReference type="NCBI Taxonomy" id="742734"/>
    <lineage>
        <taxon>Bacteria</taxon>
        <taxon>Bacillati</taxon>
        <taxon>Bacillota</taxon>
        <taxon>Clostridia</taxon>
        <taxon>Lachnospirales</taxon>
        <taxon>Lachnospiraceae</taxon>
        <taxon>Enterocloster</taxon>
    </lineage>
</organism>
<dbReference type="PANTHER" id="PTHR37850">
    <property type="entry name" value="STRU PROTEIN"/>
    <property type="match status" value="1"/>
</dbReference>
<dbReference type="InterPro" id="IPR036291">
    <property type="entry name" value="NAD(P)-bd_dom_sf"/>
</dbReference>
<dbReference type="OrthoDB" id="9777844at2"/>
<protein>
    <recommendedName>
        <fullName evidence="1">Oxidoreductase DRL-like catalytic domain-containing protein</fullName>
    </recommendedName>
</protein>
<dbReference type="Pfam" id="PF21135">
    <property type="entry name" value="DRL_cat"/>
    <property type="match status" value="1"/>
</dbReference>
<dbReference type="Proteomes" id="UP000037392">
    <property type="component" value="Unassembled WGS sequence"/>
</dbReference>
<dbReference type="GeneID" id="93163370"/>
<feature type="domain" description="Oxidoreductase DRL-like catalytic" evidence="1">
    <location>
        <begin position="156"/>
        <end position="349"/>
    </location>
</feature>
<reference evidence="2 3" key="1">
    <citation type="submission" date="2011-04" db="EMBL/GenBank/DDBJ databases">
        <title>The Genome Sequence of Clostridium citroniae WAL-19142.</title>
        <authorList>
            <consortium name="The Broad Institute Genome Sequencing Platform"/>
            <person name="Earl A."/>
            <person name="Ward D."/>
            <person name="Feldgarden M."/>
            <person name="Gevers D."/>
            <person name="Warren Y.A."/>
            <person name="Tyrrell K.L."/>
            <person name="Citron D.M."/>
            <person name="Goldstein E.J."/>
            <person name="Daigneault M."/>
            <person name="Allen-Vercoe E."/>
            <person name="Young S.K."/>
            <person name="Zeng Q."/>
            <person name="Gargeya S."/>
            <person name="Fitzgerald M."/>
            <person name="Haas B."/>
            <person name="Abouelleil A."/>
            <person name="Alvarado L."/>
            <person name="Arachchi H.M."/>
            <person name="Berlin A."/>
            <person name="Brown A."/>
            <person name="Chapman S.B."/>
            <person name="Chen Z."/>
            <person name="Dunbar C."/>
            <person name="Freedman E."/>
            <person name="Gearin G."/>
            <person name="Gellesch M."/>
            <person name="Goldberg J."/>
            <person name="Griggs A."/>
            <person name="Gujja S."/>
            <person name="Heilman E.R."/>
            <person name="Heiman D."/>
            <person name="Howarth C."/>
            <person name="Larson L."/>
            <person name="Lui A."/>
            <person name="MacDonald P.J."/>
            <person name="Mehta T."/>
            <person name="Montmayeur A."/>
            <person name="Murphy C."/>
            <person name="Neiman D."/>
            <person name="Pearson M."/>
            <person name="Priest M."/>
            <person name="Roberts A."/>
            <person name="Saif S."/>
            <person name="Shea T."/>
            <person name="Shenoy N."/>
            <person name="Sisk P."/>
            <person name="Stolte C."/>
            <person name="Sykes S."/>
            <person name="White J."/>
            <person name="Yandava C."/>
            <person name="Wortman J."/>
            <person name="Nusbaum C."/>
            <person name="Birren B."/>
        </authorList>
    </citation>
    <scope>NUCLEOTIDE SEQUENCE [LARGE SCALE GENOMIC DNA]</scope>
    <source>
        <strain evidence="2 3">WAL-19142</strain>
    </source>
</reference>
<comment type="caution">
    <text evidence="2">The sequence shown here is derived from an EMBL/GenBank/DDBJ whole genome shotgun (WGS) entry which is preliminary data.</text>
</comment>
<dbReference type="PANTHER" id="PTHR37850:SF3">
    <property type="entry name" value="BLR7815 PROTEIN"/>
    <property type="match status" value="1"/>
</dbReference>
<dbReference type="SUPFAM" id="SSF51735">
    <property type="entry name" value="NAD(P)-binding Rossmann-fold domains"/>
    <property type="match status" value="1"/>
</dbReference>
<dbReference type="PATRIC" id="fig|742734.4.peg.3082"/>
<proteinExistence type="predicted"/>
<gene>
    <name evidence="2" type="ORF">HMPREF9470_02878</name>
</gene>
<dbReference type="Gene3D" id="3.40.50.720">
    <property type="entry name" value="NAD(P)-binding Rossmann-like Domain"/>
    <property type="match status" value="1"/>
</dbReference>
<dbReference type="InterPro" id="IPR048423">
    <property type="entry name" value="DRL_cat"/>
</dbReference>
<evidence type="ECO:0000259" key="1">
    <source>
        <dbReference type="Pfam" id="PF21135"/>
    </source>
</evidence>
<evidence type="ECO:0000313" key="2">
    <source>
        <dbReference type="EMBL" id="KMW18774.1"/>
    </source>
</evidence>
<dbReference type="AlphaFoldDB" id="A0A0J9C2V6"/>
<name>A0A0J9C2V6_9FIRM</name>
<evidence type="ECO:0000313" key="3">
    <source>
        <dbReference type="Proteomes" id="UP000037392"/>
    </source>
</evidence>
<dbReference type="EMBL" id="ADLK01000022">
    <property type="protein sequence ID" value="KMW18774.1"/>
    <property type="molecule type" value="Genomic_DNA"/>
</dbReference>
<dbReference type="RefSeq" id="WP_048930082.1">
    <property type="nucleotide sequence ID" value="NZ_KQ235878.1"/>
</dbReference>